<dbReference type="InterPro" id="IPR036366">
    <property type="entry name" value="PGBDSf"/>
</dbReference>
<comment type="caution">
    <text evidence="2">The sequence shown here is derived from an EMBL/GenBank/DDBJ whole genome shotgun (WGS) entry which is preliminary data.</text>
</comment>
<dbReference type="Proteomes" id="UP001156660">
    <property type="component" value="Unassembled WGS sequence"/>
</dbReference>
<name>A0ABQ6AB61_9GAMM</name>
<dbReference type="EMBL" id="BSOU01000001">
    <property type="protein sequence ID" value="GLR73211.1"/>
    <property type="molecule type" value="Genomic_DNA"/>
</dbReference>
<dbReference type="PROSITE" id="PS51782">
    <property type="entry name" value="LYSM"/>
    <property type="match status" value="1"/>
</dbReference>
<dbReference type="Pfam" id="PF01471">
    <property type="entry name" value="PG_binding_1"/>
    <property type="match status" value="1"/>
</dbReference>
<dbReference type="Gene3D" id="1.10.101.10">
    <property type="entry name" value="PGBD-like superfamily/PGBD"/>
    <property type="match status" value="1"/>
</dbReference>
<reference evidence="3" key="1">
    <citation type="journal article" date="2019" name="Int. J. Syst. Evol. Microbiol.">
        <title>The Global Catalogue of Microorganisms (GCM) 10K type strain sequencing project: providing services to taxonomists for standard genome sequencing and annotation.</title>
        <authorList>
            <consortium name="The Broad Institute Genomics Platform"/>
            <consortium name="The Broad Institute Genome Sequencing Center for Infectious Disease"/>
            <person name="Wu L."/>
            <person name="Ma J."/>
        </authorList>
    </citation>
    <scope>NUCLEOTIDE SEQUENCE [LARGE SCALE GENOMIC DNA]</scope>
    <source>
        <strain evidence="3">NBRC 105001</strain>
    </source>
</reference>
<evidence type="ECO:0000313" key="3">
    <source>
        <dbReference type="Proteomes" id="UP001156660"/>
    </source>
</evidence>
<dbReference type="InterPro" id="IPR036365">
    <property type="entry name" value="PGBD-like_sf"/>
</dbReference>
<dbReference type="SMART" id="SM00257">
    <property type="entry name" value="LysM"/>
    <property type="match status" value="2"/>
</dbReference>
<dbReference type="SUPFAM" id="SSF47090">
    <property type="entry name" value="PGBD-like"/>
    <property type="match status" value="1"/>
</dbReference>
<evidence type="ECO:0000313" key="2">
    <source>
        <dbReference type="EMBL" id="GLR73211.1"/>
    </source>
</evidence>
<gene>
    <name evidence="2" type="ORF">GCM10007855_00840</name>
</gene>
<dbReference type="SUPFAM" id="SSF54106">
    <property type="entry name" value="LysM domain"/>
    <property type="match status" value="1"/>
</dbReference>
<dbReference type="CDD" id="cd00118">
    <property type="entry name" value="LysM"/>
    <property type="match status" value="1"/>
</dbReference>
<dbReference type="InterPro" id="IPR018392">
    <property type="entry name" value="LysM"/>
</dbReference>
<sequence>MKVNNATFVRAYYPWNEELAKESKADIPHNETTKEKQIDTAEFEYSIEIACSLDDLNSYQVGAFSLGKTKEEENISLWTKSQTDKGFSLLTASINVNEPKTLARELFISSGHRLIFDGVSPVKKGSGIHAEFFVPIKPSIQVYDRLAWPKVGFFYHFIDDEIANEYQLSGGDKSSFKVTYSKGKTLSSDLLSEHEYAFILLPWKIDNIVISRQHLLYTKEKMTQDKLSEINAQWLDRNARQINPDEVVNARTDKIIVREKEKNGRITYVVQSGEALDFIAKKQGVTYNSILALNPQVKNSDVISVGEIITIKETPSEQKNGQCHICKINPESGVLETWSEIAEQYGMAAKELFDLNADNPIYKDGALALDNELRVNQIEKSEEKEYVYRNALSPERVSGDKWVFPFVNIWSVIEKPFSDVAHRFVQDDTALNKNTLVIKVNSVLLHSTVLSSSDGLEAMAQKKKEAIKKGDNNEKSNNDIKAIQKALLALNYDLGQYSADGDFGEKTEQAVMDFQRKFVPTHEVHTEYEMKKTDGVMDSQTLLALDEAVTLSDENVRSPQTIEDYRSRVRDIDFNEDFNEKLMEFSGIFDEFYSYTKENEILKFVNKEELVDAFFEDDGLGEFPSHNTRSSAKEYIESTNSLGFTSQNISGQPIFALDIAGGEHLARHEVMHLLSAEGGMTKIVNTSGNLNEALTEVTTRIIEDVLVQNDKDTIEARKNAYPALAELLLGITNSSEGIMAGLFEGYIKDGGLNKLIDPMVERWKERSESGQIIKKFNLLPKYNQDSNMSKLLVNLTGSLGGVLSLDDPSLDFGTKKSIDKMKDYIGF</sequence>
<keyword evidence="3" id="KW-1185">Reference proteome</keyword>
<accession>A0ABQ6AB61</accession>
<dbReference type="InterPro" id="IPR036779">
    <property type="entry name" value="LysM_dom_sf"/>
</dbReference>
<organism evidence="2 3">
    <name type="scientific">Aliivibrio sifiae</name>
    <dbReference type="NCBI Taxonomy" id="566293"/>
    <lineage>
        <taxon>Bacteria</taxon>
        <taxon>Pseudomonadati</taxon>
        <taxon>Pseudomonadota</taxon>
        <taxon>Gammaproteobacteria</taxon>
        <taxon>Vibrionales</taxon>
        <taxon>Vibrionaceae</taxon>
        <taxon>Aliivibrio</taxon>
    </lineage>
</organism>
<proteinExistence type="predicted"/>
<feature type="domain" description="LysM" evidence="1">
    <location>
        <begin position="266"/>
        <end position="311"/>
    </location>
</feature>
<dbReference type="RefSeq" id="WP_105064022.1">
    <property type="nucleotide sequence ID" value="NZ_BSOU01000001.1"/>
</dbReference>
<dbReference type="InterPro" id="IPR002477">
    <property type="entry name" value="Peptidoglycan-bd-like"/>
</dbReference>
<dbReference type="CDD" id="cd20709">
    <property type="entry name" value="MIX_V"/>
    <property type="match status" value="1"/>
</dbReference>
<dbReference type="Pfam" id="PF01476">
    <property type="entry name" value="LysM"/>
    <property type="match status" value="1"/>
</dbReference>
<protein>
    <recommendedName>
        <fullName evidence="1">LysM domain-containing protein</fullName>
    </recommendedName>
</protein>
<evidence type="ECO:0000259" key="1">
    <source>
        <dbReference type="PROSITE" id="PS51782"/>
    </source>
</evidence>
<dbReference type="Gene3D" id="3.10.350.10">
    <property type="entry name" value="LysM domain"/>
    <property type="match status" value="1"/>
</dbReference>